<dbReference type="EMBL" id="KN847480">
    <property type="protein sequence ID" value="KIX02126.1"/>
    <property type="molecule type" value="Genomic_DNA"/>
</dbReference>
<evidence type="ECO:0000313" key="3">
    <source>
        <dbReference type="EMBL" id="KIX02126.1"/>
    </source>
</evidence>
<keyword evidence="4" id="KW-1185">Reference proteome</keyword>
<dbReference type="GO" id="GO:0034198">
    <property type="term" value="P:cellular response to amino acid starvation"/>
    <property type="evidence" value="ECO:0007669"/>
    <property type="project" value="UniProtKB-ARBA"/>
</dbReference>
<dbReference type="InterPro" id="IPR036412">
    <property type="entry name" value="HAD-like_sf"/>
</dbReference>
<dbReference type="GO" id="GO:0009651">
    <property type="term" value="P:response to salt stress"/>
    <property type="evidence" value="ECO:0007669"/>
    <property type="project" value="UniProtKB-ARBA"/>
</dbReference>
<dbReference type="NCBIfam" id="TIGR02251">
    <property type="entry name" value="HIF-SF_euk"/>
    <property type="match status" value="1"/>
</dbReference>
<dbReference type="Gene3D" id="3.40.50.1000">
    <property type="entry name" value="HAD superfamily/HAD-like"/>
    <property type="match status" value="1"/>
</dbReference>
<dbReference type="VEuPathDB" id="FungiDB:Z518_08065"/>
<dbReference type="InterPro" id="IPR004274">
    <property type="entry name" value="FCP1_dom"/>
</dbReference>
<dbReference type="Pfam" id="PF03031">
    <property type="entry name" value="NIF"/>
    <property type="match status" value="1"/>
</dbReference>
<accession>A0A0D2IFT1</accession>
<dbReference type="InterPro" id="IPR050365">
    <property type="entry name" value="TIM50"/>
</dbReference>
<dbReference type="FunFam" id="3.40.50.1000:FF:000043">
    <property type="entry name" value="General stress response phosphoprotein phosphatase Psr1/2"/>
    <property type="match status" value="1"/>
</dbReference>
<name>A0A0D2IFT1_9EURO</name>
<evidence type="ECO:0000256" key="1">
    <source>
        <dbReference type="SAM" id="MobiDB-lite"/>
    </source>
</evidence>
<proteinExistence type="predicted"/>
<dbReference type="InterPro" id="IPR023214">
    <property type="entry name" value="HAD_sf"/>
</dbReference>
<dbReference type="OrthoDB" id="4357809at2759"/>
<protein>
    <submittedName>
        <fullName evidence="3">Rhinocladiella mackenziei CBS 650.93 unplaced genomic scaffold supercont1.6, whole genome shotgun sequence</fullName>
    </submittedName>
</protein>
<organism evidence="3 4">
    <name type="scientific">Rhinocladiella mackenziei CBS 650.93</name>
    <dbReference type="NCBI Taxonomy" id="1442369"/>
    <lineage>
        <taxon>Eukaryota</taxon>
        <taxon>Fungi</taxon>
        <taxon>Dikarya</taxon>
        <taxon>Ascomycota</taxon>
        <taxon>Pezizomycotina</taxon>
        <taxon>Eurotiomycetes</taxon>
        <taxon>Chaetothyriomycetidae</taxon>
        <taxon>Chaetothyriales</taxon>
        <taxon>Herpotrichiellaceae</taxon>
        <taxon>Rhinocladiella</taxon>
    </lineage>
</organism>
<dbReference type="HOGENOM" id="CLU_351653_0_0_1"/>
<dbReference type="InterPro" id="IPR011948">
    <property type="entry name" value="Dullard_phosphatase"/>
</dbReference>
<gene>
    <name evidence="3" type="ORF">Z518_08065</name>
</gene>
<dbReference type="AlphaFoldDB" id="A0A0D2IFT1"/>
<dbReference type="STRING" id="1442369.A0A0D2IFT1"/>
<dbReference type="PROSITE" id="PS50969">
    <property type="entry name" value="FCP1"/>
    <property type="match status" value="1"/>
</dbReference>
<dbReference type="GO" id="GO:0016791">
    <property type="term" value="F:phosphatase activity"/>
    <property type="evidence" value="ECO:0007669"/>
    <property type="project" value="InterPro"/>
</dbReference>
<dbReference type="GO" id="GO:1904262">
    <property type="term" value="P:negative regulation of TORC1 signaling"/>
    <property type="evidence" value="ECO:0007669"/>
    <property type="project" value="UniProtKB-ARBA"/>
</dbReference>
<feature type="compositionally biased region" description="Low complexity" evidence="1">
    <location>
        <begin position="585"/>
        <end position="598"/>
    </location>
</feature>
<dbReference type="RefSeq" id="XP_013269262.1">
    <property type="nucleotide sequence ID" value="XM_013413808.1"/>
</dbReference>
<dbReference type="GeneID" id="25296136"/>
<sequence>MATGRHSERIADVAASCSAVFSEYLASSTPMSKDGVEELQSRFNLWAAYTGAFAPAGTSLDDRLRFHEDVKRMVLKLLHMLHRNVQSALQADRRNLSNMASGLWASGFGNSNEGTFHGLVAASAALDRLHRLSIAIRRSSAENRKDKLLQSEDSERDLFFRQCILLFVQERFPSARSSLQEHLADALCFQRKRLIYQPRHNKKLAHQEIQQLDTGRTNAQLTERTLHDFQLRNTDRILHPPAAATAPMGAMSTTDASVPNAQVRRMLMKPNRFAPTVVSTGSILQKEPLSYPDPPRHHPGQKLLPCPYCAEPLLTANLDFKRRANVVFWEAHVSQDLEPYFCISEACEKPLQSFARFQDWYDHMNSVHTPKWHQIIHMLSWYCDLGHDERILFATRQAYEAHMREVHGDLTRAQFLARTKRSKFTAQREILTCPFCDAVPDKLQFIDAMKRADEALEVLAKHVAIHIKALSLLTFRLLPSSDDDVVGDNVESEVSHILQSISREPSIPYQDNIEGSVDFGDDPQDLHLANFQNNEMEVGSPPRDTPEPEYWTFLPSFEHLNRDNPDIGHQHHKSKPSPLSLLRTPSVPSDSANSNASSIDLERPVETPVDSNAPRTYWLLPPIKPHLKGRKTLVLDLDETLIHSSFKIVHQADFAIPVEVKGQYHNVYVIKRPGVDAFMARVGQLFEIVLFTESKSHYADPVLDQLDIHHVIHHRLFRESCYNHQGNYVKDLSMLGRDLQSTIIVDNSPASYIFHPQHALPISSWFSDAHDTELLDLIPVLEDLAASNVRDISLVLDIAL</sequence>
<dbReference type="PANTHER" id="PTHR12210">
    <property type="entry name" value="DULLARD PROTEIN PHOSPHATASE"/>
    <property type="match status" value="1"/>
</dbReference>
<reference evidence="3 4" key="1">
    <citation type="submission" date="2015-01" db="EMBL/GenBank/DDBJ databases">
        <title>The Genome Sequence of Rhinocladiella mackenzie CBS 650.93.</title>
        <authorList>
            <consortium name="The Broad Institute Genomics Platform"/>
            <person name="Cuomo C."/>
            <person name="de Hoog S."/>
            <person name="Gorbushina A."/>
            <person name="Stielow B."/>
            <person name="Teixiera M."/>
            <person name="Abouelleil A."/>
            <person name="Chapman S.B."/>
            <person name="Priest M."/>
            <person name="Young S.K."/>
            <person name="Wortman J."/>
            <person name="Nusbaum C."/>
            <person name="Birren B."/>
        </authorList>
    </citation>
    <scope>NUCLEOTIDE SEQUENCE [LARGE SCALE GENOMIC DNA]</scope>
    <source>
        <strain evidence="3 4">CBS 650.93</strain>
    </source>
</reference>
<dbReference type="CDD" id="cd07521">
    <property type="entry name" value="HAD_FCP1-like"/>
    <property type="match status" value="1"/>
</dbReference>
<feature type="domain" description="FCP1 homology" evidence="2">
    <location>
        <begin position="626"/>
        <end position="784"/>
    </location>
</feature>
<dbReference type="Proteomes" id="UP000053617">
    <property type="component" value="Unassembled WGS sequence"/>
</dbReference>
<evidence type="ECO:0000313" key="4">
    <source>
        <dbReference type="Proteomes" id="UP000053617"/>
    </source>
</evidence>
<feature type="region of interest" description="Disordered" evidence="1">
    <location>
        <begin position="562"/>
        <end position="608"/>
    </location>
</feature>
<evidence type="ECO:0000259" key="2">
    <source>
        <dbReference type="PROSITE" id="PS50969"/>
    </source>
</evidence>
<dbReference type="SMART" id="SM00577">
    <property type="entry name" value="CPDc"/>
    <property type="match status" value="1"/>
</dbReference>
<dbReference type="SUPFAM" id="SSF56784">
    <property type="entry name" value="HAD-like"/>
    <property type="match status" value="1"/>
</dbReference>
<dbReference type="GO" id="GO:0045944">
    <property type="term" value="P:positive regulation of transcription by RNA polymerase II"/>
    <property type="evidence" value="ECO:0007669"/>
    <property type="project" value="UniProtKB-ARBA"/>
</dbReference>